<dbReference type="RefSeq" id="XP_067919452.1">
    <property type="nucleotide sequence ID" value="XM_068068568.1"/>
</dbReference>
<sequence length="164" mass="18839">PTRKRHPKVWGSTPGVVDTVRTALTFSTLRNRGQAVFPRTGAQGNHQQLPRRREKKERPKSFRGRQRQQESSLPREKVSVGAEVSARIFLWGRRSVYSLQCDLTKSYPGRTRCHSPCSDYPRNKLVFGEFPTTAQESCSFARSNVVETRYQHAPRRARPGPEKF</sequence>
<accession>A0A2C6KJK4</accession>
<feature type="region of interest" description="Disordered" evidence="1">
    <location>
        <begin position="37"/>
        <end position="80"/>
    </location>
</feature>
<proteinExistence type="predicted"/>
<evidence type="ECO:0000313" key="2">
    <source>
        <dbReference type="EMBL" id="PHJ17737.1"/>
    </source>
</evidence>
<gene>
    <name evidence="2" type="ORF">CSUI_008435</name>
</gene>
<dbReference type="AlphaFoldDB" id="A0A2C6KJK4"/>
<evidence type="ECO:0000256" key="1">
    <source>
        <dbReference type="SAM" id="MobiDB-lite"/>
    </source>
</evidence>
<reference evidence="2 3" key="1">
    <citation type="journal article" date="2017" name="Int. J. Parasitol.">
        <title>The genome of the protozoan parasite Cystoisospora suis and a reverse vaccinology approach to identify vaccine candidates.</title>
        <authorList>
            <person name="Palmieri N."/>
            <person name="Shrestha A."/>
            <person name="Ruttkowski B."/>
            <person name="Beck T."/>
            <person name="Vogl C."/>
            <person name="Tomley F."/>
            <person name="Blake D.P."/>
            <person name="Joachim A."/>
        </authorList>
    </citation>
    <scope>NUCLEOTIDE SEQUENCE [LARGE SCALE GENOMIC DNA]</scope>
    <source>
        <strain evidence="2 3">Wien I</strain>
    </source>
</reference>
<organism evidence="2 3">
    <name type="scientific">Cystoisospora suis</name>
    <dbReference type="NCBI Taxonomy" id="483139"/>
    <lineage>
        <taxon>Eukaryota</taxon>
        <taxon>Sar</taxon>
        <taxon>Alveolata</taxon>
        <taxon>Apicomplexa</taxon>
        <taxon>Conoidasida</taxon>
        <taxon>Coccidia</taxon>
        <taxon>Eucoccidiorida</taxon>
        <taxon>Eimeriorina</taxon>
        <taxon>Sarcocystidae</taxon>
        <taxon>Cystoisospora</taxon>
    </lineage>
</organism>
<feature type="non-terminal residue" evidence="2">
    <location>
        <position position="1"/>
    </location>
</feature>
<name>A0A2C6KJK4_9APIC</name>
<dbReference type="EMBL" id="MIGC01004725">
    <property type="protein sequence ID" value="PHJ17737.1"/>
    <property type="molecule type" value="Genomic_DNA"/>
</dbReference>
<dbReference type="GeneID" id="94431779"/>
<comment type="caution">
    <text evidence="2">The sequence shown here is derived from an EMBL/GenBank/DDBJ whole genome shotgun (WGS) entry which is preliminary data.</text>
</comment>
<dbReference type="VEuPathDB" id="ToxoDB:CSUI_008435"/>
<evidence type="ECO:0000313" key="3">
    <source>
        <dbReference type="Proteomes" id="UP000221165"/>
    </source>
</evidence>
<protein>
    <submittedName>
        <fullName evidence="2">Uncharacterized protein</fullName>
    </submittedName>
</protein>
<dbReference type="Proteomes" id="UP000221165">
    <property type="component" value="Unassembled WGS sequence"/>
</dbReference>
<keyword evidence="3" id="KW-1185">Reference proteome</keyword>